<evidence type="ECO:0000313" key="9">
    <source>
        <dbReference type="Proteomes" id="UP001589810"/>
    </source>
</evidence>
<dbReference type="InterPro" id="IPR010290">
    <property type="entry name" value="TM_effector"/>
</dbReference>
<feature type="transmembrane region" description="Helical" evidence="7">
    <location>
        <begin position="351"/>
        <end position="370"/>
    </location>
</feature>
<evidence type="ECO:0000256" key="3">
    <source>
        <dbReference type="ARBA" id="ARBA00022475"/>
    </source>
</evidence>
<name>A0ABV6MLW0_9PSEU</name>
<organism evidence="8 9">
    <name type="scientific">Kutzneria chonburiensis</name>
    <dbReference type="NCBI Taxonomy" id="1483604"/>
    <lineage>
        <taxon>Bacteria</taxon>
        <taxon>Bacillati</taxon>
        <taxon>Actinomycetota</taxon>
        <taxon>Actinomycetes</taxon>
        <taxon>Pseudonocardiales</taxon>
        <taxon>Pseudonocardiaceae</taxon>
        <taxon>Kutzneria</taxon>
    </lineage>
</organism>
<evidence type="ECO:0000256" key="5">
    <source>
        <dbReference type="ARBA" id="ARBA00022989"/>
    </source>
</evidence>
<gene>
    <name evidence="8" type="ORF">ACFFH7_06765</name>
</gene>
<keyword evidence="4 7" id="KW-0812">Transmembrane</keyword>
<reference evidence="8 9" key="1">
    <citation type="submission" date="2024-09" db="EMBL/GenBank/DDBJ databases">
        <authorList>
            <person name="Sun Q."/>
            <person name="Mori K."/>
        </authorList>
    </citation>
    <scope>NUCLEOTIDE SEQUENCE [LARGE SCALE GENOMIC DNA]</scope>
    <source>
        <strain evidence="8 9">TBRC 1432</strain>
    </source>
</reference>
<sequence>MTPPPVTPPRRLLVDVAPFRRSPAFRRYWIGAGLSAIGTQMTLFAVTYQVFTLTGSSLAVGGIGLCAAVPALAFGMLGGSIGDAADRRKVVLYTSLGLAAVSALFAVQAILDLRQLWLLYVLAVLEALIVSVNVPARRTFTPRLLPAELLPAGAALNLMTMHLSNTVGPLLAGAVAAAWGLKACYVLDVLSFAAALYGVFRLPPMPPEGGPAKPGLKAVVEAVGFIRGSQVLTGTLLADLSAMTLGAPFAVFPAINAALFGGGPQTLGLLNAAPAIGGVLGSMLSGPAGRVSRQGRAQLMAGMAWAVTLVGFGLSTTLWLSLGLLVVGGAVDVIGVVFRTTILQTATPDRYLSRVGAAEYVVGFGGSQLGNFRGGAAAALSTPGLSAVIGGLSTIVGALLLWRKLPGYATYRAP</sequence>
<feature type="transmembrane region" description="Helical" evidence="7">
    <location>
        <begin position="117"/>
        <end position="136"/>
    </location>
</feature>
<evidence type="ECO:0000256" key="2">
    <source>
        <dbReference type="ARBA" id="ARBA00022448"/>
    </source>
</evidence>
<feature type="transmembrane region" description="Helical" evidence="7">
    <location>
        <begin position="267"/>
        <end position="285"/>
    </location>
</feature>
<evidence type="ECO:0000256" key="6">
    <source>
        <dbReference type="ARBA" id="ARBA00023136"/>
    </source>
</evidence>
<evidence type="ECO:0000313" key="8">
    <source>
        <dbReference type="EMBL" id="MFC0541177.1"/>
    </source>
</evidence>
<dbReference type="Proteomes" id="UP001589810">
    <property type="component" value="Unassembled WGS sequence"/>
</dbReference>
<keyword evidence="9" id="KW-1185">Reference proteome</keyword>
<evidence type="ECO:0000256" key="7">
    <source>
        <dbReference type="SAM" id="Phobius"/>
    </source>
</evidence>
<feature type="transmembrane region" description="Helical" evidence="7">
    <location>
        <begin position="28"/>
        <end position="51"/>
    </location>
</feature>
<comment type="caution">
    <text evidence="8">The sequence shown here is derived from an EMBL/GenBank/DDBJ whole genome shotgun (WGS) entry which is preliminary data.</text>
</comment>
<dbReference type="PANTHER" id="PTHR23513">
    <property type="entry name" value="INTEGRAL MEMBRANE EFFLUX PROTEIN-RELATED"/>
    <property type="match status" value="1"/>
</dbReference>
<dbReference type="PANTHER" id="PTHR23513:SF9">
    <property type="entry name" value="ENTEROBACTIN EXPORTER ENTS"/>
    <property type="match status" value="1"/>
</dbReference>
<comment type="subcellular location">
    <subcellularLocation>
        <location evidence="1">Cell inner membrane</location>
        <topology evidence="1">Multi-pass membrane protein</topology>
    </subcellularLocation>
</comment>
<proteinExistence type="predicted"/>
<keyword evidence="3" id="KW-1003">Cell membrane</keyword>
<accession>A0ABV6MLW0</accession>
<dbReference type="SUPFAM" id="SSF103473">
    <property type="entry name" value="MFS general substrate transporter"/>
    <property type="match status" value="1"/>
</dbReference>
<dbReference type="RefSeq" id="WP_273940013.1">
    <property type="nucleotide sequence ID" value="NZ_CP097263.1"/>
</dbReference>
<feature type="transmembrane region" description="Helical" evidence="7">
    <location>
        <begin position="376"/>
        <end position="402"/>
    </location>
</feature>
<dbReference type="Gene3D" id="1.20.1250.20">
    <property type="entry name" value="MFS general substrate transporter like domains"/>
    <property type="match status" value="1"/>
</dbReference>
<evidence type="ECO:0000256" key="4">
    <source>
        <dbReference type="ARBA" id="ARBA00022692"/>
    </source>
</evidence>
<keyword evidence="6 7" id="KW-0472">Membrane</keyword>
<keyword evidence="2" id="KW-0813">Transport</keyword>
<feature type="transmembrane region" description="Helical" evidence="7">
    <location>
        <begin position="236"/>
        <end position="255"/>
    </location>
</feature>
<feature type="transmembrane region" description="Helical" evidence="7">
    <location>
        <begin position="320"/>
        <end position="339"/>
    </location>
</feature>
<feature type="transmembrane region" description="Helical" evidence="7">
    <location>
        <begin position="57"/>
        <end position="78"/>
    </location>
</feature>
<keyword evidence="5 7" id="KW-1133">Transmembrane helix</keyword>
<protein>
    <submittedName>
        <fullName evidence="8">MFS transporter</fullName>
    </submittedName>
</protein>
<dbReference type="Pfam" id="PF05977">
    <property type="entry name" value="MFS_3"/>
    <property type="match status" value="1"/>
</dbReference>
<dbReference type="CDD" id="cd06173">
    <property type="entry name" value="MFS_MefA_like"/>
    <property type="match status" value="1"/>
</dbReference>
<feature type="transmembrane region" description="Helical" evidence="7">
    <location>
        <begin position="90"/>
        <end position="111"/>
    </location>
</feature>
<dbReference type="InterPro" id="IPR036259">
    <property type="entry name" value="MFS_trans_sf"/>
</dbReference>
<dbReference type="EMBL" id="JBHLUD010000001">
    <property type="protein sequence ID" value="MFC0541177.1"/>
    <property type="molecule type" value="Genomic_DNA"/>
</dbReference>
<evidence type="ECO:0000256" key="1">
    <source>
        <dbReference type="ARBA" id="ARBA00004429"/>
    </source>
</evidence>